<reference evidence="1 2" key="1">
    <citation type="submission" date="2019-07" db="EMBL/GenBank/DDBJ databases">
        <authorList>
            <person name="Zack K."/>
            <person name="Stoner T.H."/>
            <person name="Garlena R.A."/>
            <person name="Russell D.A."/>
            <person name="Pope W.H."/>
            <person name="Jacobs-Sera D."/>
            <person name="Hatfull G.F."/>
        </authorList>
    </citation>
    <scope>NUCLEOTIDE SEQUENCE [LARGE SCALE GENOMIC DNA]</scope>
</reference>
<organism evidence="1 2">
    <name type="scientific">Streptomyces phage Alvy</name>
    <dbReference type="NCBI Taxonomy" id="2599888"/>
    <lineage>
        <taxon>Viruses</taxon>
        <taxon>Duplodnaviria</taxon>
        <taxon>Heunggongvirae</taxon>
        <taxon>Uroviricota</taxon>
        <taxon>Caudoviricetes</taxon>
        <taxon>Arquatrovirinae</taxon>
        <taxon>Caelumvirus</taxon>
        <taxon>Caelumvirus alvy</taxon>
    </lineage>
</organism>
<proteinExistence type="predicted"/>
<evidence type="ECO:0000313" key="1">
    <source>
        <dbReference type="EMBL" id="QFG12472.1"/>
    </source>
</evidence>
<name>A0A5J6TUY1_9CAUD</name>
<dbReference type="RefSeq" id="YP_010055757.1">
    <property type="nucleotide sequence ID" value="NC_054669.1"/>
</dbReference>
<protein>
    <submittedName>
        <fullName evidence="1">Uncharacterized protein</fullName>
    </submittedName>
</protein>
<evidence type="ECO:0000313" key="2">
    <source>
        <dbReference type="Proteomes" id="UP000327487"/>
    </source>
</evidence>
<sequence length="97" mass="10895">MTTTTDALKNFEAALRQKISQEGHEEVSEDRVTLLLIRQIVAEHRLAETERQGHLDKLVEEGEYEGSLAYDSQLSENETDAAGSLRTLLDVLEDLLP</sequence>
<keyword evidence="2" id="KW-1185">Reference proteome</keyword>
<dbReference type="GeneID" id="64471687"/>
<accession>A0A5J6TUY1</accession>
<gene>
    <name evidence="1" type="primary">63</name>
    <name evidence="1" type="ORF">SEA_ALVY_63</name>
</gene>
<dbReference type="KEGG" id="vg:64471687"/>
<dbReference type="Proteomes" id="UP000327487">
    <property type="component" value="Segment"/>
</dbReference>
<dbReference type="EMBL" id="MN234208">
    <property type="protein sequence ID" value="QFG12472.1"/>
    <property type="molecule type" value="Genomic_DNA"/>
</dbReference>